<dbReference type="EMBL" id="AP026818">
    <property type="protein sequence ID" value="BDR82076.1"/>
    <property type="molecule type" value="Genomic_DNA"/>
</dbReference>
<evidence type="ECO:0000256" key="1">
    <source>
        <dbReference type="PROSITE-ProRule" id="PRU00339"/>
    </source>
</evidence>
<dbReference type="Gene3D" id="1.25.40.10">
    <property type="entry name" value="Tetratricopeptide repeat domain"/>
    <property type="match status" value="1"/>
</dbReference>
<keyword evidence="1" id="KW-0802">TPR repeat</keyword>
<feature type="repeat" description="TPR" evidence="1">
    <location>
        <begin position="36"/>
        <end position="69"/>
    </location>
</feature>
<proteinExistence type="predicted"/>
<accession>A0ABC8EFZ9</accession>
<dbReference type="RefSeq" id="WP_317724521.1">
    <property type="nucleotide sequence ID" value="NZ_AP026818.1"/>
</dbReference>
<dbReference type="InterPro" id="IPR019734">
    <property type="entry name" value="TPR_rpt"/>
</dbReference>
<evidence type="ECO:0000313" key="3">
    <source>
        <dbReference type="Proteomes" id="UP001321763"/>
    </source>
</evidence>
<organism evidence="2 3">
    <name type="scientific">Clostridium tetani</name>
    <dbReference type="NCBI Taxonomy" id="1513"/>
    <lineage>
        <taxon>Bacteria</taxon>
        <taxon>Bacillati</taxon>
        <taxon>Bacillota</taxon>
        <taxon>Clostridia</taxon>
        <taxon>Eubacteriales</taxon>
        <taxon>Clostridiaceae</taxon>
        <taxon>Clostridium</taxon>
    </lineage>
</organism>
<gene>
    <name evidence="2" type="ORF">K234311028_23220</name>
</gene>
<dbReference type="SMART" id="SM00028">
    <property type="entry name" value="TPR"/>
    <property type="match status" value="2"/>
</dbReference>
<sequence length="342" mass="38770">MDKNKILKIIGVSVLACLLFAGSMFGTYKIIQTKNFNDLVMLANEKLNTGNYDEAIELYEKALNYKDDRSVEKEIMLVKNYKQCNDIYNKGIKLMNDKKYSDAIQKLSTIEQWSGLIYTNAQSKIEECKKQIIAQNIKSASEAAKNGKYDDANKYLDQVLKLDNNNSEAKKLKDEFAKTVASNINIETLTVNKSDSRTGNIKGIITWQYNNFIGTKPDTGANIILISKNKNRNNDNSTFAITLQQVPNGKNGIYTAKADGYGNYEIDSVPTGEYYLLITSNNTNSDMTIDSYTASTLQGLFSEQDWSKLQLALKLNKYRFKTIKIKAEKTIIESYDFGYTYF</sequence>
<reference evidence="2 3" key="1">
    <citation type="submission" date="2022-09" db="EMBL/GenBank/DDBJ databases">
        <title>complete genome sequences of Clostridium tetani str. KHSU-234311-028 isolated from soil.</title>
        <authorList>
            <person name="Sekizuka T."/>
            <person name="Shitada C."/>
            <person name="Takahashi M."/>
            <person name="Kuroda M."/>
        </authorList>
    </citation>
    <scope>NUCLEOTIDE SEQUENCE [LARGE SCALE GENOMIC DNA]</scope>
    <source>
        <strain evidence="2 3">KHSU-234311-028</strain>
    </source>
</reference>
<dbReference type="PROSITE" id="PS50005">
    <property type="entry name" value="TPR"/>
    <property type="match status" value="1"/>
</dbReference>
<dbReference type="SUPFAM" id="SSF48452">
    <property type="entry name" value="TPR-like"/>
    <property type="match status" value="1"/>
</dbReference>
<dbReference type="InterPro" id="IPR011990">
    <property type="entry name" value="TPR-like_helical_dom_sf"/>
</dbReference>
<dbReference type="AlphaFoldDB" id="A0ABC8EFZ9"/>
<evidence type="ECO:0000313" key="2">
    <source>
        <dbReference type="EMBL" id="BDR82076.1"/>
    </source>
</evidence>
<protein>
    <recommendedName>
        <fullName evidence="4">Tetratricopeptide repeat protein</fullName>
    </recommendedName>
</protein>
<dbReference type="Pfam" id="PF13181">
    <property type="entry name" value="TPR_8"/>
    <property type="match status" value="1"/>
</dbReference>
<name>A0ABC8EFZ9_CLOTA</name>
<evidence type="ECO:0008006" key="4">
    <source>
        <dbReference type="Google" id="ProtNLM"/>
    </source>
</evidence>
<dbReference type="Proteomes" id="UP001321763">
    <property type="component" value="Chromosome"/>
</dbReference>